<sequence length="133" mass="14726">MACCISNDQNGVKGTVSSYRRGRDRRRSPAWGAAHRCRVPRHRQSALILAPARSACRSRRVMQPHATEDARRTTHDRSSTAGQQGVRCGAGDVSSRWDGGRLRKRPGVERCRGPSAAIDQVQQPPALPRVFQE</sequence>
<feature type="compositionally biased region" description="Basic and acidic residues" evidence="1">
    <location>
        <begin position="98"/>
        <end position="112"/>
    </location>
</feature>
<feature type="region of interest" description="Disordered" evidence="1">
    <location>
        <begin position="56"/>
        <end position="133"/>
    </location>
</feature>
<gene>
    <name evidence="2" type="ORF">E1J24_20805</name>
</gene>
<name>A0AAW9ZXA9_9XANT</name>
<evidence type="ECO:0000313" key="2">
    <source>
        <dbReference type="EMBL" id="NMI24213.1"/>
    </source>
</evidence>
<feature type="compositionally biased region" description="Basic and acidic residues" evidence="1">
    <location>
        <begin position="66"/>
        <end position="78"/>
    </location>
</feature>
<comment type="caution">
    <text evidence="2">The sequence shown here is derived from an EMBL/GenBank/DDBJ whole genome shotgun (WGS) entry which is preliminary data.</text>
</comment>
<protein>
    <submittedName>
        <fullName evidence="2">Uncharacterized protein</fullName>
    </submittedName>
</protein>
<evidence type="ECO:0000313" key="3">
    <source>
        <dbReference type="Proteomes" id="UP000548771"/>
    </source>
</evidence>
<proteinExistence type="predicted"/>
<accession>A0AAW9ZXA9</accession>
<reference evidence="3" key="1">
    <citation type="journal article" date="2020" name="Syst. Appl. Microbiol.">
        <title>Clarifying the taxonomy of the causal agent of bacterial leaf spot of lettuce through a polyphasic approach reveals that Xanthomonas cynarae Trebaol et al. 2000 emend. Timilsina et al. 2019 is a later heterotypic synonym of Xanthomonas hortorum Vauterin et al. 1995.</title>
        <authorList>
            <person name="Moriniere L."/>
            <person name="Burlet A."/>
            <person name="Rosenthal E.R."/>
            <person name="Nesme X."/>
            <person name="Portier P."/>
            <person name="Bull C.T."/>
            <person name="Lavire C."/>
            <person name="Fischer-Le Saux M."/>
            <person name="Bertolla F."/>
        </authorList>
    </citation>
    <scope>NUCLEOTIDE SEQUENCE [LARGE SCALE GENOMIC DNA]</scope>
    <source>
        <strain evidence="3">CFBP2533</strain>
    </source>
</reference>
<dbReference type="EMBL" id="SMDX01000036">
    <property type="protein sequence ID" value="NMI24213.1"/>
    <property type="molecule type" value="Genomic_DNA"/>
</dbReference>
<evidence type="ECO:0000256" key="1">
    <source>
        <dbReference type="SAM" id="MobiDB-lite"/>
    </source>
</evidence>
<dbReference type="Proteomes" id="UP000548771">
    <property type="component" value="Unassembled WGS sequence"/>
</dbReference>
<dbReference type="AlphaFoldDB" id="A0AAW9ZXA9"/>
<organism evidence="2 3">
    <name type="scientific">Xanthomonas hortorum pv. pelargonii</name>
    <dbReference type="NCBI Taxonomy" id="453602"/>
    <lineage>
        <taxon>Bacteria</taxon>
        <taxon>Pseudomonadati</taxon>
        <taxon>Pseudomonadota</taxon>
        <taxon>Gammaproteobacteria</taxon>
        <taxon>Lysobacterales</taxon>
        <taxon>Lysobacteraceae</taxon>
        <taxon>Xanthomonas</taxon>
    </lineage>
</organism>